<evidence type="ECO:0000259" key="10">
    <source>
        <dbReference type="Pfam" id="PF02940"/>
    </source>
</evidence>
<dbReference type="SUPFAM" id="SSF55154">
    <property type="entry name" value="CYTH-like phosphatases"/>
    <property type="match status" value="1"/>
</dbReference>
<feature type="compositionally biased region" description="Low complexity" evidence="9">
    <location>
        <begin position="76"/>
        <end position="85"/>
    </location>
</feature>
<sequence length="651" mass="72246">MDLRAILTEDTNNNSNNQRSTSVHTPATPVTPVESLTQGPSRDYGYIFNHQVNSGYPPPQDYPTVTTPARQLSNPSQQYFGSPGSFSGGPPPGAYASPITQYQGHSQQQPPPPPLQVSTNPDLRSPAGSYSAQSAQSPYHQTPSSSRSNSQYPLPIGQTPQSPAQYHQYPPSFQHQHSQPSYPVPQTPPVAIPGSAHPLLQHQRSHSSVSTGTPTSSHSQPPYFNQPPTPTAAPTERQSERDRSVSVSPKTQPMKRKLDERADPPTEAGIRKMPKPQANGTTTCPPTKLRPKYYATTPIWAQSIRDNKGSSNVPRSAAHTPQPMASRLAPPAQIKQEPKTNGHDSESLSADSTRHVFGALKNQPQMTKYVADWLFGQIVNRDDHGDLSTYNVELEIEVKLGELQDLNSNVRLQTPAITESVVNENLRVGFNSSVEEWQHKNLNVWLNEQVKATHPGNMDAIRNRRPEVKYAHIKTVDRSYDLPRHLYNILPPSLHQYGNRTKLRISHDKKSGAVVATILKGRMNNLHLSNPLFSLDCRISVSFEMKFDDDVSEIVGSRVDTGQPDRDKDRFTYTLSNYQVDATMVHKVFNGQNVPHGKSFEVEIEVAASAIREEGQKVMNHQDNRYVDLVEGLLDNYRVLVKAADAKPPGR</sequence>
<dbReference type="Proteomes" id="UP000887226">
    <property type="component" value="Unassembled WGS sequence"/>
</dbReference>
<evidence type="ECO:0000256" key="6">
    <source>
        <dbReference type="ARBA" id="ARBA00023242"/>
    </source>
</evidence>
<evidence type="ECO:0000256" key="5">
    <source>
        <dbReference type="ARBA" id="ARBA00022801"/>
    </source>
</evidence>
<comment type="caution">
    <text evidence="11">The sequence shown here is derived from an EMBL/GenBank/DDBJ whole genome shotgun (WGS) entry which is preliminary data.</text>
</comment>
<evidence type="ECO:0000256" key="2">
    <source>
        <dbReference type="ARBA" id="ARBA00004123"/>
    </source>
</evidence>
<comment type="similarity">
    <text evidence="3 8">Belongs to the fungal TPase family.</text>
</comment>
<comment type="catalytic activity">
    <reaction evidence="7">
        <text>a 5'-end triphospho-ribonucleoside in mRNA + H2O = a 5'-end diphospho-ribonucleoside in mRNA + phosphate + H(+)</text>
        <dbReference type="Rhea" id="RHEA:67004"/>
        <dbReference type="Rhea" id="RHEA-COMP:17164"/>
        <dbReference type="Rhea" id="RHEA-COMP:17165"/>
        <dbReference type="ChEBI" id="CHEBI:15377"/>
        <dbReference type="ChEBI" id="CHEBI:15378"/>
        <dbReference type="ChEBI" id="CHEBI:43474"/>
        <dbReference type="ChEBI" id="CHEBI:167616"/>
        <dbReference type="ChEBI" id="CHEBI:167618"/>
        <dbReference type="EC" id="3.6.1.74"/>
    </reaction>
    <physiologicalReaction direction="left-to-right" evidence="7">
        <dbReference type="Rhea" id="RHEA:67005"/>
    </physiologicalReaction>
</comment>
<dbReference type="GO" id="GO:0006370">
    <property type="term" value="P:7-methylguanosine mRNA capping"/>
    <property type="evidence" value="ECO:0007669"/>
    <property type="project" value="UniProtKB-UniRule"/>
</dbReference>
<evidence type="ECO:0000313" key="11">
    <source>
        <dbReference type="EMBL" id="KAG9249106.1"/>
    </source>
</evidence>
<keyword evidence="4 8" id="KW-0507">mRNA processing</keyword>
<dbReference type="AlphaFoldDB" id="A0A9P8CL01"/>
<comment type="subunit">
    <text evidence="8">Heterodimer. The mRNA-capping enzyme is composed of two separate chains alpha and beta, respectively a mRNA guanylyltransferase and an mRNA 5'-triphosphate monophosphatase.</text>
</comment>
<dbReference type="PANTHER" id="PTHR28118">
    <property type="entry name" value="POLYNUCLEOTIDE 5'-TRIPHOSPHATASE-RELATED"/>
    <property type="match status" value="1"/>
</dbReference>
<dbReference type="EC" id="3.6.1.74" evidence="8"/>
<feature type="compositionally biased region" description="Polar residues" evidence="9">
    <location>
        <begin position="206"/>
        <end position="223"/>
    </location>
</feature>
<dbReference type="InterPro" id="IPR040343">
    <property type="entry name" value="Cet1/Ctl1"/>
</dbReference>
<dbReference type="InterPro" id="IPR004206">
    <property type="entry name" value="mRNA_triPase_Cet1"/>
</dbReference>
<comment type="subcellular location">
    <subcellularLocation>
        <location evidence="2 8">Nucleus</location>
    </subcellularLocation>
</comment>
<evidence type="ECO:0000256" key="3">
    <source>
        <dbReference type="ARBA" id="ARBA00006345"/>
    </source>
</evidence>
<feature type="compositionally biased region" description="Polar residues" evidence="9">
    <location>
        <begin position="116"/>
        <end position="181"/>
    </location>
</feature>
<reference evidence="11" key="1">
    <citation type="journal article" date="2021" name="IMA Fungus">
        <title>Genomic characterization of three marine fungi, including Emericellopsis atlantica sp. nov. with signatures of a generalist lifestyle and marine biomass degradation.</title>
        <authorList>
            <person name="Hagestad O.C."/>
            <person name="Hou L."/>
            <person name="Andersen J.H."/>
            <person name="Hansen E.H."/>
            <person name="Altermark B."/>
            <person name="Li C."/>
            <person name="Kuhnert E."/>
            <person name="Cox R.J."/>
            <person name="Crous P.W."/>
            <person name="Spatafora J.W."/>
            <person name="Lail K."/>
            <person name="Amirebrahimi M."/>
            <person name="Lipzen A."/>
            <person name="Pangilinan J."/>
            <person name="Andreopoulos W."/>
            <person name="Hayes R.D."/>
            <person name="Ng V."/>
            <person name="Grigoriev I.V."/>
            <person name="Jackson S.A."/>
            <person name="Sutton T.D.S."/>
            <person name="Dobson A.D.W."/>
            <person name="Rama T."/>
        </authorList>
    </citation>
    <scope>NUCLEOTIDE SEQUENCE</scope>
    <source>
        <strain evidence="11">TRa3180A</strain>
    </source>
</reference>
<dbReference type="PANTHER" id="PTHR28118:SF1">
    <property type="entry name" value="POLYNUCLEOTIDE 5'-TRIPHOSPHATASE CTL1-RELATED"/>
    <property type="match status" value="1"/>
</dbReference>
<keyword evidence="6 8" id="KW-0539">Nucleus</keyword>
<evidence type="ECO:0000256" key="1">
    <source>
        <dbReference type="ARBA" id="ARBA00001946"/>
    </source>
</evidence>
<feature type="region of interest" description="Disordered" evidence="9">
    <location>
        <begin position="1"/>
        <end position="291"/>
    </location>
</feature>
<feature type="compositionally biased region" description="Pro residues" evidence="9">
    <location>
        <begin position="182"/>
        <end position="191"/>
    </location>
</feature>
<evidence type="ECO:0000256" key="9">
    <source>
        <dbReference type="SAM" id="MobiDB-lite"/>
    </source>
</evidence>
<accession>A0A9P8CL01</accession>
<dbReference type="InterPro" id="IPR037009">
    <property type="entry name" value="mRNA_triPase_Cet1_sf"/>
</dbReference>
<dbReference type="OrthoDB" id="272147at2759"/>
<dbReference type="Gene3D" id="3.20.100.10">
    <property type="entry name" value="mRNA triphosphatase Cet1-like"/>
    <property type="match status" value="1"/>
</dbReference>
<organism evidence="11 12">
    <name type="scientific">Calycina marina</name>
    <dbReference type="NCBI Taxonomy" id="1763456"/>
    <lineage>
        <taxon>Eukaryota</taxon>
        <taxon>Fungi</taxon>
        <taxon>Dikarya</taxon>
        <taxon>Ascomycota</taxon>
        <taxon>Pezizomycotina</taxon>
        <taxon>Leotiomycetes</taxon>
        <taxon>Helotiales</taxon>
        <taxon>Pezizellaceae</taxon>
        <taxon>Calycina</taxon>
    </lineage>
</organism>
<comment type="cofactor">
    <cofactor evidence="1 8">
        <name>Mg(2+)</name>
        <dbReference type="ChEBI" id="CHEBI:18420"/>
    </cofactor>
</comment>
<dbReference type="CDD" id="cd07470">
    <property type="entry name" value="CYTH-like_mRNA_RTPase"/>
    <property type="match status" value="1"/>
</dbReference>
<feature type="compositionally biased region" description="Polar residues" evidence="9">
    <location>
        <begin position="63"/>
        <end position="75"/>
    </location>
</feature>
<evidence type="ECO:0000256" key="7">
    <source>
        <dbReference type="ARBA" id="ARBA00047740"/>
    </source>
</evidence>
<keyword evidence="8" id="KW-0506">mRNA capping</keyword>
<evidence type="ECO:0000256" key="8">
    <source>
        <dbReference type="RuleBase" id="RU367053"/>
    </source>
</evidence>
<feature type="region of interest" description="Disordered" evidence="9">
    <location>
        <begin position="305"/>
        <end position="329"/>
    </location>
</feature>
<dbReference type="EMBL" id="MU253739">
    <property type="protein sequence ID" value="KAG9249106.1"/>
    <property type="molecule type" value="Genomic_DNA"/>
</dbReference>
<dbReference type="GO" id="GO:0031533">
    <property type="term" value="C:mRNA capping enzyme complex"/>
    <property type="evidence" value="ECO:0007669"/>
    <property type="project" value="UniProtKB-UniRule"/>
</dbReference>
<evidence type="ECO:0000313" key="12">
    <source>
        <dbReference type="Proteomes" id="UP000887226"/>
    </source>
</evidence>
<name>A0A9P8CL01_9HELO</name>
<dbReference type="GO" id="GO:0004651">
    <property type="term" value="F:polynucleotide 5'-phosphatase activity"/>
    <property type="evidence" value="ECO:0007669"/>
    <property type="project" value="UniProtKB-UniRule"/>
</dbReference>
<proteinExistence type="inferred from homology"/>
<dbReference type="GO" id="GO:0140818">
    <property type="term" value="F:mRNA 5'-triphosphate monophosphatase activity"/>
    <property type="evidence" value="ECO:0007669"/>
    <property type="project" value="UniProtKB-EC"/>
</dbReference>
<evidence type="ECO:0000256" key="4">
    <source>
        <dbReference type="ARBA" id="ARBA00022664"/>
    </source>
</evidence>
<gene>
    <name evidence="11" type="ORF">BJ878DRAFT_485541</name>
</gene>
<comment type="function">
    <text evidence="8">First step of mRNA capping. Converts the 5'-triphosphate end of a nascent mRNA chain into a diphosphate end.</text>
</comment>
<protein>
    <recommendedName>
        <fullName evidence="8">mRNA-capping enzyme subunit beta</fullName>
        <ecNumber evidence="8">3.6.1.74</ecNumber>
    </recommendedName>
    <alternativeName>
        <fullName evidence="8">mRNA 5'-phosphatase</fullName>
    </alternativeName>
    <alternativeName>
        <fullName evidence="8">mRNA 5'-triphosphate monophosphatase</fullName>
    </alternativeName>
</protein>
<dbReference type="Pfam" id="PF02940">
    <property type="entry name" value="mRNA_triPase"/>
    <property type="match status" value="1"/>
</dbReference>
<keyword evidence="12" id="KW-1185">Reference proteome</keyword>
<feature type="domain" description="mRNA triphosphatase Cet1-like" evidence="10">
    <location>
        <begin position="364"/>
        <end position="606"/>
    </location>
</feature>
<dbReference type="InterPro" id="IPR033469">
    <property type="entry name" value="CYTH-like_dom_sf"/>
</dbReference>
<keyword evidence="5 8" id="KW-0378">Hydrolase</keyword>